<gene>
    <name evidence="3" type="ORF">Touem01_00081</name>
</gene>
<name>A0AAU6W1P4_9VIRU</name>
<proteinExistence type="predicted"/>
<feature type="coiled-coil region" evidence="1">
    <location>
        <begin position="15"/>
        <end position="42"/>
    </location>
</feature>
<evidence type="ECO:0000313" key="3">
    <source>
        <dbReference type="EMBL" id="XAI70610.1"/>
    </source>
</evidence>
<keyword evidence="2" id="KW-0472">Membrane</keyword>
<feature type="transmembrane region" description="Helical" evidence="2">
    <location>
        <begin position="50"/>
        <end position="73"/>
    </location>
</feature>
<keyword evidence="1" id="KW-0175">Coiled coil</keyword>
<organism evidence="3">
    <name type="scientific">Pseudomonas phage Touem01</name>
    <dbReference type="NCBI Taxonomy" id="3138548"/>
    <lineage>
        <taxon>Viruses</taxon>
    </lineage>
</organism>
<keyword evidence="2" id="KW-1133">Transmembrane helix</keyword>
<keyword evidence="2" id="KW-0812">Transmembrane</keyword>
<sequence>MTIDRQEFKDLEGVVQATDRNVIRLQEQVSSMQRQIVELVSRAEFAPVKLIAYGLATAVGSSVIMAIIAKVIIK</sequence>
<dbReference type="EMBL" id="PP179325">
    <property type="protein sequence ID" value="XAI70610.1"/>
    <property type="molecule type" value="Genomic_DNA"/>
</dbReference>
<accession>A0AAU6W1P4</accession>
<reference evidence="3" key="1">
    <citation type="journal article" date="2024" name="J. Gen. Virol.">
        <title>Novel phages of Pseudomonas syringae unveil numerous potential auxiliary metabolic genes.</title>
        <authorList>
            <person name="Feltin C."/>
            <person name="Garneau J.R."/>
            <person name="Morris C.E."/>
            <person name="Berard A."/>
            <person name="Torres-Barcelo C."/>
        </authorList>
    </citation>
    <scope>NUCLEOTIDE SEQUENCE</scope>
</reference>
<protein>
    <submittedName>
        <fullName evidence="3">Uncharacterized protein</fullName>
    </submittedName>
</protein>
<evidence type="ECO:0000256" key="2">
    <source>
        <dbReference type="SAM" id="Phobius"/>
    </source>
</evidence>
<evidence type="ECO:0000256" key="1">
    <source>
        <dbReference type="SAM" id="Coils"/>
    </source>
</evidence>